<reference evidence="1 2" key="1">
    <citation type="journal article" date="2019" name="G3 (Bethesda)">
        <title>Sequencing of a Wild Apple (Malus baccata) Genome Unravels the Differences Between Cultivated and Wild Apple Species Regarding Disease Resistance and Cold Tolerance.</title>
        <authorList>
            <person name="Chen X."/>
        </authorList>
    </citation>
    <scope>NUCLEOTIDE SEQUENCE [LARGE SCALE GENOMIC DNA]</scope>
    <source>
        <strain evidence="2">cv. Shandingzi</strain>
        <tissue evidence="1">Leaves</tissue>
    </source>
</reference>
<dbReference type="EMBL" id="VIEB01000015">
    <property type="protein sequence ID" value="TQE12814.1"/>
    <property type="molecule type" value="Genomic_DNA"/>
</dbReference>
<name>A0A540NP43_MALBA</name>
<gene>
    <name evidence="1" type="ORF">C1H46_001460</name>
</gene>
<protein>
    <submittedName>
        <fullName evidence="1">Uncharacterized protein</fullName>
    </submittedName>
</protein>
<proteinExistence type="predicted"/>
<organism evidence="1 2">
    <name type="scientific">Malus baccata</name>
    <name type="common">Siberian crab apple</name>
    <name type="synonym">Pyrus baccata</name>
    <dbReference type="NCBI Taxonomy" id="106549"/>
    <lineage>
        <taxon>Eukaryota</taxon>
        <taxon>Viridiplantae</taxon>
        <taxon>Streptophyta</taxon>
        <taxon>Embryophyta</taxon>
        <taxon>Tracheophyta</taxon>
        <taxon>Spermatophyta</taxon>
        <taxon>Magnoliopsida</taxon>
        <taxon>eudicotyledons</taxon>
        <taxon>Gunneridae</taxon>
        <taxon>Pentapetalae</taxon>
        <taxon>rosids</taxon>
        <taxon>fabids</taxon>
        <taxon>Rosales</taxon>
        <taxon>Rosaceae</taxon>
        <taxon>Amygdaloideae</taxon>
        <taxon>Maleae</taxon>
        <taxon>Malus</taxon>
    </lineage>
</organism>
<dbReference type="AlphaFoldDB" id="A0A540NP43"/>
<keyword evidence="2" id="KW-1185">Reference proteome</keyword>
<accession>A0A540NP43</accession>
<evidence type="ECO:0000313" key="2">
    <source>
        <dbReference type="Proteomes" id="UP000315295"/>
    </source>
</evidence>
<evidence type="ECO:0000313" key="1">
    <source>
        <dbReference type="EMBL" id="TQE12814.1"/>
    </source>
</evidence>
<dbReference type="Proteomes" id="UP000315295">
    <property type="component" value="Unassembled WGS sequence"/>
</dbReference>
<comment type="caution">
    <text evidence="1">The sequence shown here is derived from an EMBL/GenBank/DDBJ whole genome shotgun (WGS) entry which is preliminary data.</text>
</comment>
<sequence>MEARIFDSLPIDPLRFFSPLRRHSQRPIPLINSLSTTILSALSPAFKPFRILSALSPAFKPFRNSDLMKKKDASSTRDHHTDCRHETKEACWKKASNIATNGEHWGGSTRMVVRTSEPKLYTSSRKSVKYCGEYMWKTIEIESS</sequence>